<feature type="region of interest" description="Disordered" evidence="1">
    <location>
        <begin position="125"/>
        <end position="153"/>
    </location>
</feature>
<protein>
    <submittedName>
        <fullName evidence="2">Uncharacterized protein</fullName>
    </submittedName>
</protein>
<evidence type="ECO:0000313" key="2">
    <source>
        <dbReference type="EMBL" id="PHH65749.1"/>
    </source>
</evidence>
<keyword evidence="3" id="KW-1185">Reference proteome</keyword>
<sequence length="362" mass="41497">MANLYATTITTRSAFEKRKKAEQAKELRELNIKAANCWGRAELFGCLRGYEMPADSQLLPEMKAFIKGPSETDWDMTIYELYHLYGQLGEVWSALAQFREDRQLPEQTRTTRYRKVTTFSQYASSTSMQVGSSPAEGDQEVSPEIKSSPGGEYVETRGVSSTFSEDETAHLAFCVVKYILYYGYPQKSFDIPVAVFRNKRIKLQWEVQLSREQATLSATDDGGIRFIRPAAHGQMAKTWDHFIILEAKRELTNFPGDPVDKITDEALAQMTCEALVARHHLHVGEDQSVFIIHAARCFFCFLEFTISTEYLRNFGEAGQKECIDVYRTRWYNLTQEEDRKAVMLHIGAIVQKTKGVIKEEYY</sequence>
<dbReference type="Proteomes" id="UP000226192">
    <property type="component" value="Unassembled WGS sequence"/>
</dbReference>
<organism evidence="2 3">
    <name type="scientific">Ophiocordyceps australis</name>
    <dbReference type="NCBI Taxonomy" id="1399860"/>
    <lineage>
        <taxon>Eukaryota</taxon>
        <taxon>Fungi</taxon>
        <taxon>Dikarya</taxon>
        <taxon>Ascomycota</taxon>
        <taxon>Pezizomycotina</taxon>
        <taxon>Sordariomycetes</taxon>
        <taxon>Hypocreomycetidae</taxon>
        <taxon>Hypocreales</taxon>
        <taxon>Ophiocordycipitaceae</taxon>
        <taxon>Ophiocordyceps</taxon>
    </lineage>
</organism>
<proteinExistence type="predicted"/>
<reference evidence="2 3" key="1">
    <citation type="submission" date="2017-06" db="EMBL/GenBank/DDBJ databases">
        <title>Ant-infecting Ophiocordyceps genomes reveal a high diversity of potential behavioral manipulation genes and a possible major role for enterotoxins.</title>
        <authorList>
            <person name="De Bekker C."/>
            <person name="Evans H.C."/>
            <person name="Brachmann A."/>
            <person name="Hughes D.P."/>
        </authorList>
    </citation>
    <scope>NUCLEOTIDE SEQUENCE [LARGE SCALE GENOMIC DNA]</scope>
    <source>
        <strain evidence="2 3">Map64</strain>
    </source>
</reference>
<evidence type="ECO:0000313" key="3">
    <source>
        <dbReference type="Proteomes" id="UP000226192"/>
    </source>
</evidence>
<name>A0A2C5XB81_9HYPO</name>
<comment type="caution">
    <text evidence="2">The sequence shown here is derived from an EMBL/GenBank/DDBJ whole genome shotgun (WGS) entry which is preliminary data.</text>
</comment>
<evidence type="ECO:0000256" key="1">
    <source>
        <dbReference type="SAM" id="MobiDB-lite"/>
    </source>
</evidence>
<dbReference type="STRING" id="1399860.A0A2C5XB81"/>
<dbReference type="OrthoDB" id="4646997at2759"/>
<gene>
    <name evidence="2" type="ORF">CDD81_1476</name>
</gene>
<dbReference type="EMBL" id="NJET01000014">
    <property type="protein sequence ID" value="PHH65749.1"/>
    <property type="molecule type" value="Genomic_DNA"/>
</dbReference>
<accession>A0A2C5XB81</accession>
<dbReference type="AlphaFoldDB" id="A0A2C5XB81"/>